<dbReference type="GO" id="GO:0000976">
    <property type="term" value="F:transcription cis-regulatory region binding"/>
    <property type="evidence" value="ECO:0007669"/>
    <property type="project" value="TreeGrafter"/>
</dbReference>
<dbReference type="Gene3D" id="2.20.25.80">
    <property type="entry name" value="WRKY domain"/>
    <property type="match status" value="1"/>
</dbReference>
<evidence type="ECO:0000256" key="6">
    <source>
        <dbReference type="ARBA" id="ARBA00060850"/>
    </source>
</evidence>
<keyword evidence="4" id="KW-0804">Transcription</keyword>
<evidence type="ECO:0000256" key="1">
    <source>
        <dbReference type="ARBA" id="ARBA00004123"/>
    </source>
</evidence>
<dbReference type="SMART" id="SM00774">
    <property type="entry name" value="WRKY"/>
    <property type="match status" value="1"/>
</dbReference>
<dbReference type="GO" id="GO:0009751">
    <property type="term" value="P:response to salicylic acid"/>
    <property type="evidence" value="ECO:0007669"/>
    <property type="project" value="UniProtKB-ARBA"/>
</dbReference>
<dbReference type="PROSITE" id="PS50811">
    <property type="entry name" value="WRKY"/>
    <property type="match status" value="1"/>
</dbReference>
<name>A0A6N2N2G7_SALVM</name>
<dbReference type="GO" id="GO:0005634">
    <property type="term" value="C:nucleus"/>
    <property type="evidence" value="ECO:0007669"/>
    <property type="project" value="UniProtKB-SubCell"/>
</dbReference>
<keyword evidence="5" id="KW-0539">Nucleus</keyword>
<dbReference type="EMBL" id="CAADRP010002040">
    <property type="protein sequence ID" value="VFU59927.1"/>
    <property type="molecule type" value="Genomic_DNA"/>
</dbReference>
<dbReference type="PANTHER" id="PTHR32096:SF133">
    <property type="entry name" value="WRKY TRANSCRIPTION FACTOR 41-RELATED"/>
    <property type="match status" value="1"/>
</dbReference>
<dbReference type="SUPFAM" id="SSF118290">
    <property type="entry name" value="WRKY DNA-binding domain"/>
    <property type="match status" value="1"/>
</dbReference>
<evidence type="ECO:0000256" key="3">
    <source>
        <dbReference type="ARBA" id="ARBA00023125"/>
    </source>
</evidence>
<dbReference type="GO" id="GO:0042542">
    <property type="term" value="P:response to hydrogen peroxide"/>
    <property type="evidence" value="ECO:0007669"/>
    <property type="project" value="UniProtKB-ARBA"/>
</dbReference>
<evidence type="ECO:0000256" key="4">
    <source>
        <dbReference type="ARBA" id="ARBA00023163"/>
    </source>
</evidence>
<comment type="similarity">
    <text evidence="6">Belongs to the WRKY group III family.</text>
</comment>
<accession>A0A6N2N2G7</accession>
<evidence type="ECO:0000313" key="8">
    <source>
        <dbReference type="EMBL" id="VFU59927.1"/>
    </source>
</evidence>
<dbReference type="Pfam" id="PF03106">
    <property type="entry name" value="WRKY"/>
    <property type="match status" value="1"/>
</dbReference>
<dbReference type="AlphaFoldDB" id="A0A6N2N2G7"/>
<gene>
    <name evidence="8" type="ORF">SVIM_LOCUS442512</name>
</gene>
<dbReference type="PANTHER" id="PTHR32096">
    <property type="entry name" value="WRKY TRANSCRIPTION FACTOR 30-RELATED-RELATED"/>
    <property type="match status" value="1"/>
</dbReference>
<organism evidence="8">
    <name type="scientific">Salix viminalis</name>
    <name type="common">Common osier</name>
    <name type="synonym">Basket willow</name>
    <dbReference type="NCBI Taxonomy" id="40686"/>
    <lineage>
        <taxon>Eukaryota</taxon>
        <taxon>Viridiplantae</taxon>
        <taxon>Streptophyta</taxon>
        <taxon>Embryophyta</taxon>
        <taxon>Tracheophyta</taxon>
        <taxon>Spermatophyta</taxon>
        <taxon>Magnoliopsida</taxon>
        <taxon>eudicotyledons</taxon>
        <taxon>Gunneridae</taxon>
        <taxon>Pentapetalae</taxon>
        <taxon>rosids</taxon>
        <taxon>fabids</taxon>
        <taxon>Malpighiales</taxon>
        <taxon>Salicaceae</taxon>
        <taxon>Saliceae</taxon>
        <taxon>Salix</taxon>
    </lineage>
</organism>
<dbReference type="GO" id="GO:0003700">
    <property type="term" value="F:DNA-binding transcription factor activity"/>
    <property type="evidence" value="ECO:0007669"/>
    <property type="project" value="InterPro"/>
</dbReference>
<dbReference type="FunFam" id="2.20.25.80:FF:000009">
    <property type="entry name" value="WRKY transcription factor 53"/>
    <property type="match status" value="1"/>
</dbReference>
<keyword evidence="3" id="KW-0238">DNA-binding</keyword>
<dbReference type="InterPro" id="IPR003657">
    <property type="entry name" value="WRKY_dom"/>
</dbReference>
<proteinExistence type="inferred from homology"/>
<dbReference type="GO" id="GO:0010150">
    <property type="term" value="P:leaf senescence"/>
    <property type="evidence" value="ECO:0007669"/>
    <property type="project" value="UniProtKB-ARBA"/>
</dbReference>
<evidence type="ECO:0000259" key="7">
    <source>
        <dbReference type="PROSITE" id="PS50811"/>
    </source>
</evidence>
<dbReference type="InterPro" id="IPR044810">
    <property type="entry name" value="WRKY_plant"/>
</dbReference>
<feature type="domain" description="WRKY" evidence="7">
    <location>
        <begin position="124"/>
        <end position="187"/>
    </location>
</feature>
<sequence>MERSSEWEQKILVSELAQGKELAKQLGNHLNPSSSSLEARQSLVEKILSSYEKALSMLNCGAFAADQPKPTTGITKSPHSFINSSSRSEVSDQDCKEELSIDVSRKRKTQPRWTEQVKACSGNGLEGPLDDGYCWRKYGQKVILGAKFPRGYYRCTHRHSQGCLATKQVQRSDENHSVFEVNYQGRHTCSQASPPPVASPSLNNDFSKRSKHLCQQQREEKPKPSKEIFLHVGLDCNRARNDSGSVDDIFPSFSFPCTSSGNEIEERNIFTESMVENFPGSCSPTFKSPATSESNYFSVSPSHMNSFGTFYQNVKTRGCGLTNSVTHSPTRDLDISIDDVDFDTTFPFDNLEFLA</sequence>
<dbReference type="GO" id="GO:0010193">
    <property type="term" value="P:response to ozone"/>
    <property type="evidence" value="ECO:0007669"/>
    <property type="project" value="UniProtKB-ARBA"/>
</dbReference>
<protein>
    <recommendedName>
        <fullName evidence="7">WRKY domain-containing protein</fullName>
    </recommendedName>
</protein>
<keyword evidence="2" id="KW-0805">Transcription regulation</keyword>
<reference evidence="8" key="1">
    <citation type="submission" date="2019-03" db="EMBL/GenBank/DDBJ databases">
        <authorList>
            <person name="Mank J."/>
            <person name="Almeida P."/>
        </authorList>
    </citation>
    <scope>NUCLEOTIDE SEQUENCE</scope>
    <source>
        <strain evidence="8">78183</strain>
    </source>
</reference>
<comment type="subcellular location">
    <subcellularLocation>
        <location evidence="1">Nucleus</location>
    </subcellularLocation>
</comment>
<evidence type="ECO:0000256" key="2">
    <source>
        <dbReference type="ARBA" id="ARBA00023015"/>
    </source>
</evidence>
<dbReference type="InterPro" id="IPR036576">
    <property type="entry name" value="WRKY_dom_sf"/>
</dbReference>
<evidence type="ECO:0000256" key="5">
    <source>
        <dbReference type="ARBA" id="ARBA00023242"/>
    </source>
</evidence>